<dbReference type="EMBL" id="LWDD02000006">
    <property type="protein sequence ID" value="KAE8265651.1"/>
    <property type="molecule type" value="Genomic_DNA"/>
</dbReference>
<dbReference type="PIRSF" id="PIRSF028810">
    <property type="entry name" value="Alpha1_2_glucosyltferase_Alg10"/>
    <property type="match status" value="1"/>
</dbReference>
<evidence type="ECO:0000256" key="12">
    <source>
        <dbReference type="ARBA" id="ARBA00032069"/>
    </source>
</evidence>
<comment type="caution">
    <text evidence="15">The sequence shown here is derived from an EMBL/GenBank/DDBJ whole genome shotgun (WGS) entry which is preliminary data.</text>
</comment>
<evidence type="ECO:0000256" key="7">
    <source>
        <dbReference type="ARBA" id="ARBA00022679"/>
    </source>
</evidence>
<dbReference type="PANTHER" id="PTHR12989">
    <property type="entry name" value="ALPHA-1,2-GLUCOSYLTRANSFERASE ALG10"/>
    <property type="match status" value="1"/>
</dbReference>
<evidence type="ECO:0000256" key="10">
    <source>
        <dbReference type="ARBA" id="ARBA00022989"/>
    </source>
</evidence>
<keyword evidence="11" id="KW-0472">Membrane</keyword>
<evidence type="ECO:0000256" key="14">
    <source>
        <dbReference type="ARBA" id="ARBA00048064"/>
    </source>
</evidence>
<dbReference type="Pfam" id="PF04922">
    <property type="entry name" value="DIE2_ALG10"/>
    <property type="match status" value="2"/>
</dbReference>
<evidence type="ECO:0000256" key="1">
    <source>
        <dbReference type="ARBA" id="ARBA00004477"/>
    </source>
</evidence>
<evidence type="ECO:0000256" key="9">
    <source>
        <dbReference type="ARBA" id="ARBA00022824"/>
    </source>
</evidence>
<dbReference type="AlphaFoldDB" id="A0A177VFL3"/>
<dbReference type="GO" id="GO:0106073">
    <property type="term" value="F:dolichyl pyrophosphate Glc2Man9GlcNAc2 alpha-1,2-glucosyltransferase activity"/>
    <property type="evidence" value="ECO:0007669"/>
    <property type="project" value="UniProtKB-EC"/>
</dbReference>
<evidence type="ECO:0000256" key="2">
    <source>
        <dbReference type="ARBA" id="ARBA00004922"/>
    </source>
</evidence>
<dbReference type="GO" id="GO:0006488">
    <property type="term" value="P:dolichol-linked oligosaccharide biosynthetic process"/>
    <property type="evidence" value="ECO:0007669"/>
    <property type="project" value="InterPro"/>
</dbReference>
<evidence type="ECO:0000313" key="16">
    <source>
        <dbReference type="Proteomes" id="UP000077671"/>
    </source>
</evidence>
<evidence type="ECO:0000256" key="4">
    <source>
        <dbReference type="ARBA" id="ARBA00011967"/>
    </source>
</evidence>
<evidence type="ECO:0000256" key="11">
    <source>
        <dbReference type="ARBA" id="ARBA00023136"/>
    </source>
</evidence>
<keyword evidence="9" id="KW-0256">Endoplasmic reticulum</keyword>
<reference evidence="15" key="2">
    <citation type="journal article" date="2019" name="IMA Fungus">
        <title>Genome sequencing and comparison of five Tilletia species to identify candidate genes for the detection of regulated species infecting wheat.</title>
        <authorList>
            <person name="Nguyen H.D.T."/>
            <person name="Sultana T."/>
            <person name="Kesanakurti P."/>
            <person name="Hambleton S."/>
        </authorList>
    </citation>
    <scope>NUCLEOTIDE SEQUENCE</scope>
    <source>
        <strain evidence="15">DAOMC 238032</strain>
    </source>
</reference>
<protein>
    <recommendedName>
        <fullName evidence="5">Dol-P-Glc:Glc(2)Man(9)GlcNAc(2)-PP-Dol alpha-1,2-glucosyltransferase</fullName>
        <ecNumber evidence="4">2.4.1.256</ecNumber>
    </recommendedName>
    <alternativeName>
        <fullName evidence="12">Asparagine-linked glycosylation protein 10</fullName>
    </alternativeName>
</protein>
<proteinExistence type="inferred from homology"/>
<dbReference type="InterPro" id="IPR016900">
    <property type="entry name" value="Alg10"/>
</dbReference>
<name>A0A177VFL3_9BASI</name>
<organism evidence="15 16">
    <name type="scientific">Tilletia caries</name>
    <name type="common">wheat bunt fungus</name>
    <dbReference type="NCBI Taxonomy" id="13290"/>
    <lineage>
        <taxon>Eukaryota</taxon>
        <taxon>Fungi</taxon>
        <taxon>Dikarya</taxon>
        <taxon>Basidiomycota</taxon>
        <taxon>Ustilaginomycotina</taxon>
        <taxon>Exobasidiomycetes</taxon>
        <taxon>Tilletiales</taxon>
        <taxon>Tilletiaceae</taxon>
        <taxon>Tilletia</taxon>
    </lineage>
</organism>
<comment type="similarity">
    <text evidence="3">Belongs to the ALG10 glucosyltransferase family.</text>
</comment>
<comment type="pathway">
    <text evidence="2">Protein modification; protein glycosylation.</text>
</comment>
<dbReference type="EC" id="2.4.1.256" evidence="4"/>
<comment type="subcellular location">
    <subcellularLocation>
        <location evidence="1">Endoplasmic reticulum membrane</location>
        <topology evidence="1">Multi-pass membrane protein</topology>
    </subcellularLocation>
</comment>
<sequence>MVEGSLKRGLVAVSPLLYAVPLTLAAALVDQIVPEPYLDEIFHIPQAEAYCEGKWDVWDPKLTTPPGVYLVYVALHRGLLGPVFGMSCGNVAAMRSVNAISLLCLSRVLQELLLQIRKEARSTFHPPSYAEISQDGAGNNVIKNRIPQASPEAAIRKAMADPKGSAEDARRVIADAEAASSRASSSVSAEFALDAHIIAFLPPLWFFGLLFYTDVCSLLSVMACMLYAKQGRHGLASLTGLSSLLFRQTNIVWVVFVLATSVVDSLRGHGFQDILAEAVSPSAILSLVSSTFSTLTKPAALEAIAKLVAIYSPVLISFAAFLAWNGGIVLGDKTNHVAALHFPQLLYFAAFTVVFGWSAIASTAPSLQRLLTRSLRNLVGGWQQALITAISIGAAVVAVHRFTIEHPFLLADNRHYAFYIWRRVVKAHPYAKYVLAPAYVVCGRLAWDALASTRTFIWMLGFCAALVLTLVPSPLLEPRYFLVPFVVWRAHVVPAGGKARSPEAASRSELWIAAEAAWYMAVNTVTVAVFLYKPFKWPSETGWQRFMW</sequence>
<dbReference type="PANTHER" id="PTHR12989:SF10">
    <property type="entry name" value="DOL-P-GLC:GLC(2)MAN(9)GLCNAC(2)-PP-DOL ALPHA-1,2-GLUCOSYLTRANSFERASE-RELATED"/>
    <property type="match status" value="1"/>
</dbReference>
<dbReference type="Proteomes" id="UP000077671">
    <property type="component" value="Unassembled WGS sequence"/>
</dbReference>
<accession>A0A177VFL3</accession>
<reference evidence="15" key="1">
    <citation type="submission" date="2016-04" db="EMBL/GenBank/DDBJ databases">
        <authorList>
            <person name="Nguyen H.D."/>
            <person name="Kesanakurti P."/>
            <person name="Cullis J."/>
            <person name="Levesque C.A."/>
            <person name="Hambleton S."/>
        </authorList>
    </citation>
    <scope>NUCLEOTIDE SEQUENCE</scope>
    <source>
        <strain evidence="15">DAOMC 238032</strain>
    </source>
</reference>
<evidence type="ECO:0000256" key="13">
    <source>
        <dbReference type="ARBA" id="ARBA00044727"/>
    </source>
</evidence>
<comment type="catalytic activity">
    <reaction evidence="14">
        <text>an alpha-D-Glc-(1-&gt;3)-alpha-D-Glc-(1-&gt;3)-alpha-D-Man-(1-&gt;2)-alpha-D-Man-(1-&gt;2)-alpha-D-Man-(1-&gt;3)-[alpha-D-Man-(1-&gt;2)-alpha-D-Man-(1-&gt;3)-[alpha-D-Man-(1-&gt;2)-alpha-D-Man-(1-&gt;6)]-alpha-D-Man-(1-&gt;6)]-beta-D-Man-(1-&gt;4)-beta-D-GlcNAc-(1-&gt;4)-alpha-D-GlcNAc-diphospho-di-trans,poly-cis-dolichol + a di-trans,poly-cis-dolichyl beta-D-glucosyl phosphate = a alpha-D-Glc-(1-&gt;2)-alpha-D-Glc-(1-&gt;3)-alpha-D-Glc-(1-&gt;3)-alpha-D-Man-(1-&gt;2)-alpha-D-Man-(1-&gt;2)-alpha-D-Man-(1-&gt;3)-[alpha-D-Man-(1-&gt;2)-alpha-D-Man-(1-&gt;3)-[alpha-D-Man-(1-&gt;2)-alpha-D-Man-(1-&gt;6)]-alpha-D-Man-(1-&gt;6)]-beta-D-Man-(1-&gt;4)-beta-D-GlcNAc-(1-&gt;4)-alpha-D-GlcNAc-diphospho-di-trans,poly-cis-dolichol + a di-trans,poly-cis-dolichyl phosphate + H(+)</text>
        <dbReference type="Rhea" id="RHEA:29543"/>
        <dbReference type="Rhea" id="RHEA-COMP:19498"/>
        <dbReference type="Rhea" id="RHEA-COMP:19502"/>
        <dbReference type="Rhea" id="RHEA-COMP:19512"/>
        <dbReference type="Rhea" id="RHEA-COMP:19522"/>
        <dbReference type="ChEBI" id="CHEBI:15378"/>
        <dbReference type="ChEBI" id="CHEBI:57525"/>
        <dbReference type="ChEBI" id="CHEBI:57683"/>
        <dbReference type="ChEBI" id="CHEBI:132522"/>
        <dbReference type="ChEBI" id="CHEBI:132523"/>
        <dbReference type="EC" id="2.4.1.256"/>
    </reaction>
    <physiologicalReaction direction="left-to-right" evidence="14">
        <dbReference type="Rhea" id="RHEA:29544"/>
    </physiologicalReaction>
</comment>
<keyword evidence="8" id="KW-0812">Transmembrane</keyword>
<evidence type="ECO:0000256" key="8">
    <source>
        <dbReference type="ARBA" id="ARBA00022692"/>
    </source>
</evidence>
<dbReference type="GO" id="GO:0005789">
    <property type="term" value="C:endoplasmic reticulum membrane"/>
    <property type="evidence" value="ECO:0007669"/>
    <property type="project" value="UniProtKB-SubCell"/>
</dbReference>
<keyword evidence="7" id="KW-0808">Transferase</keyword>
<comment type="function">
    <text evidence="13">Dol-P-Glc:Glc(2)Man(9)GlcNAc(2)-PP-Dol alpha-1,2-glucosyltransferase that operates in the biosynthetic pathway of dolichol-linked oligosaccharides, the glycan precursors employed in protein asparagine (N)-glycosylation. The assembly of dolichol-linked oligosaccharides begins on the cytosolic side of the endoplasmic reticulum membrane and finishes in its lumen. The sequential addition of sugars to dolichol pyrophosphate produces dolichol-linked oligosaccharides containing fourteen sugars, including two GlcNAcs, nine mannoses and three glucoses. Once assembled, the oligosaccharide is transferred from the lipid to nascent proteins by oligosaccharyltransferases. In the lumen of the endoplasmic reticulum, adds the third and last glucose residue from dolichyl phosphate glucose (Dol-P-Glc) onto the lipid-linked oligosaccharide intermediate Glc(2)Man(9)GlcNAc(2)-PP-Dol to produce Glc(3)Man(9)GlcNAc(2)-PP-Dol.</text>
</comment>
<evidence type="ECO:0000256" key="3">
    <source>
        <dbReference type="ARBA" id="ARBA00010600"/>
    </source>
</evidence>
<evidence type="ECO:0000256" key="5">
    <source>
        <dbReference type="ARBA" id="ARBA00018512"/>
    </source>
</evidence>
<keyword evidence="10" id="KW-1133">Transmembrane helix</keyword>
<evidence type="ECO:0000313" key="15">
    <source>
        <dbReference type="EMBL" id="KAE8265651.1"/>
    </source>
</evidence>
<evidence type="ECO:0000256" key="6">
    <source>
        <dbReference type="ARBA" id="ARBA00022676"/>
    </source>
</evidence>
<gene>
    <name evidence="15" type="ORF">A4X03_0g125</name>
</gene>
<keyword evidence="6" id="KW-0328">Glycosyltransferase</keyword>